<keyword evidence="4" id="KW-1185">Reference proteome</keyword>
<dbReference type="AlphaFoldDB" id="A0A316APB9"/>
<dbReference type="InterPro" id="IPR019282">
    <property type="entry name" value="Glycoamylase-like_cons_dom"/>
</dbReference>
<dbReference type="Gene3D" id="1.50.10.140">
    <property type="match status" value="1"/>
</dbReference>
<sequence length="456" mass="51746">MISLAMKRFSILLFLCLLGFLPSEAQKKKNSPSKAPTFNPADRPKNLSDDELLELVQKQTFRYFWDLGHPVSGLALERSNVAFDYGGEVTTIGGTGFGIMAMVVAAERQWHPRDSVANRLLKMVRFLSKADHYHGIFPHWLNGATGKTIPFSRKDDGGDLVESSFLFQGLLTAQQYFDGKNPVESELRNRIAGLWNDAEWDWYTQGSKNQLYWHWSPNQGWAMNFELRGYNEALITHVLAASAPRYPVTAEVYHKCWAQSNHFSNGKEYYGIELPLGYPAGGPLFFAHYSFLGLDPRGLSDRYADYWKQNVNHTRINHAHCVANPGNFKGYGEKSWGLTASDTYNGYNAHSPTNDFGTITPTAALSSFPYTPAESMKALRYFYVEKGDQLWSEYGFVDAFNETQNWYANSHLAIDQGPIIVMIENYRTGLLWDLFMKNPDVQKGLKKLGFESNPKK</sequence>
<gene>
    <name evidence="3" type="ORF">CLV98_102469</name>
</gene>
<dbReference type="EMBL" id="QGDT01000002">
    <property type="protein sequence ID" value="PWJ59635.1"/>
    <property type="molecule type" value="Genomic_DNA"/>
</dbReference>
<dbReference type="InterPro" id="IPR016883">
    <property type="entry name" value="UCP028431"/>
</dbReference>
<dbReference type="PIRSF" id="PIRSF028431">
    <property type="entry name" value="UCP028431"/>
    <property type="match status" value="1"/>
</dbReference>
<evidence type="ECO:0000313" key="4">
    <source>
        <dbReference type="Proteomes" id="UP000245880"/>
    </source>
</evidence>
<organism evidence="3 4">
    <name type="scientific">Dyadobacter jejuensis</name>
    <dbReference type="NCBI Taxonomy" id="1082580"/>
    <lineage>
        <taxon>Bacteria</taxon>
        <taxon>Pseudomonadati</taxon>
        <taxon>Bacteroidota</taxon>
        <taxon>Cytophagia</taxon>
        <taxon>Cytophagales</taxon>
        <taxon>Spirosomataceae</taxon>
        <taxon>Dyadobacter</taxon>
    </lineage>
</organism>
<reference evidence="3 4" key="1">
    <citation type="submission" date="2018-03" db="EMBL/GenBank/DDBJ databases">
        <title>Genomic Encyclopedia of Archaeal and Bacterial Type Strains, Phase II (KMG-II): from individual species to whole genera.</title>
        <authorList>
            <person name="Goeker M."/>
        </authorList>
    </citation>
    <scope>NUCLEOTIDE SEQUENCE [LARGE SCALE GENOMIC DNA]</scope>
    <source>
        <strain evidence="3 4">DSM 100346</strain>
    </source>
</reference>
<name>A0A316APB9_9BACT</name>
<proteinExistence type="predicted"/>
<accession>A0A316APB9</accession>
<feature type="domain" description="Glycoamylase-like" evidence="2">
    <location>
        <begin position="224"/>
        <end position="439"/>
    </location>
</feature>
<evidence type="ECO:0000313" key="3">
    <source>
        <dbReference type="EMBL" id="PWJ59635.1"/>
    </source>
</evidence>
<evidence type="ECO:0000259" key="2">
    <source>
        <dbReference type="Pfam" id="PF10091"/>
    </source>
</evidence>
<evidence type="ECO:0000256" key="1">
    <source>
        <dbReference type="SAM" id="MobiDB-lite"/>
    </source>
</evidence>
<dbReference type="Pfam" id="PF10091">
    <property type="entry name" value="Glycoamylase"/>
    <property type="match status" value="1"/>
</dbReference>
<feature type="region of interest" description="Disordered" evidence="1">
    <location>
        <begin position="26"/>
        <end position="45"/>
    </location>
</feature>
<comment type="caution">
    <text evidence="3">The sequence shown here is derived from an EMBL/GenBank/DDBJ whole genome shotgun (WGS) entry which is preliminary data.</text>
</comment>
<protein>
    <recommendedName>
        <fullName evidence="2">Glycoamylase-like domain-containing protein</fullName>
    </recommendedName>
</protein>
<dbReference type="Proteomes" id="UP000245880">
    <property type="component" value="Unassembled WGS sequence"/>
</dbReference>